<dbReference type="SUPFAM" id="SSF53178">
    <property type="entry name" value="Peptidyl-tRNA hydrolase-like"/>
    <property type="match status" value="1"/>
</dbReference>
<dbReference type="AlphaFoldDB" id="A0A1F7X4R2"/>
<comment type="caution">
    <text evidence="7">The sequence shown here is derived from an EMBL/GenBank/DDBJ whole genome shotgun (WGS) entry which is preliminary data.</text>
</comment>
<dbReference type="InterPro" id="IPR036416">
    <property type="entry name" value="Pept_tRNA_hydro_sf"/>
</dbReference>
<evidence type="ECO:0000256" key="4">
    <source>
        <dbReference type="ARBA" id="ARBA00022884"/>
    </source>
</evidence>
<comment type="similarity">
    <text evidence="5">Belongs to the PTH family.</text>
</comment>
<organism evidence="7 8">
    <name type="scientific">Candidatus Woesebacteria bacterium RBG_13_46_13</name>
    <dbReference type="NCBI Taxonomy" id="1802479"/>
    <lineage>
        <taxon>Bacteria</taxon>
        <taxon>Candidatus Woeseibacteriota</taxon>
    </lineage>
</organism>
<dbReference type="NCBIfam" id="TIGR00447">
    <property type="entry name" value="pth"/>
    <property type="match status" value="1"/>
</dbReference>
<keyword evidence="2" id="KW-0820">tRNA-binding</keyword>
<dbReference type="GO" id="GO:0000049">
    <property type="term" value="F:tRNA binding"/>
    <property type="evidence" value="ECO:0007669"/>
    <property type="project" value="UniProtKB-KW"/>
</dbReference>
<dbReference type="PROSITE" id="PS01195">
    <property type="entry name" value="PEPT_TRNA_HYDROL_1"/>
    <property type="match status" value="1"/>
</dbReference>
<sequence>MQKLIVGLGNPGDKYKNNRHNVGYMVVEAFLAKSPVGDFMVKKCNSFMNDSGLFVKGLVEQYHTNTSDLWVIHDDLDIPLGSFKIQKGKGPKLHNGVNSIERELGSDEFWRVRVGVDNRNPNDRTTGEEYVLQDFSQEEKNILDKVSQEICKKLATS</sequence>
<dbReference type="PANTHER" id="PTHR17224:SF1">
    <property type="entry name" value="PEPTIDYL-TRNA HYDROLASE"/>
    <property type="match status" value="1"/>
</dbReference>
<dbReference type="PANTHER" id="PTHR17224">
    <property type="entry name" value="PEPTIDYL-TRNA HYDROLASE"/>
    <property type="match status" value="1"/>
</dbReference>
<evidence type="ECO:0000313" key="8">
    <source>
        <dbReference type="Proteomes" id="UP000176778"/>
    </source>
</evidence>
<evidence type="ECO:0000256" key="5">
    <source>
        <dbReference type="ARBA" id="ARBA00038063"/>
    </source>
</evidence>
<evidence type="ECO:0000256" key="3">
    <source>
        <dbReference type="ARBA" id="ARBA00022801"/>
    </source>
</evidence>
<dbReference type="STRING" id="1802479.A2Y68_01430"/>
<evidence type="ECO:0000256" key="2">
    <source>
        <dbReference type="ARBA" id="ARBA00022555"/>
    </source>
</evidence>
<name>A0A1F7X4R2_9BACT</name>
<dbReference type="GO" id="GO:0004045">
    <property type="term" value="F:peptidyl-tRNA hydrolase activity"/>
    <property type="evidence" value="ECO:0007669"/>
    <property type="project" value="UniProtKB-EC"/>
</dbReference>
<gene>
    <name evidence="7" type="ORF">A2Y68_01430</name>
</gene>
<accession>A0A1F7X4R2</accession>
<dbReference type="Gene3D" id="3.40.50.1470">
    <property type="entry name" value="Peptidyl-tRNA hydrolase"/>
    <property type="match status" value="1"/>
</dbReference>
<dbReference type="EC" id="3.1.1.29" evidence="1"/>
<keyword evidence="4" id="KW-0694">RNA-binding</keyword>
<proteinExistence type="inferred from homology"/>
<dbReference type="InterPro" id="IPR018171">
    <property type="entry name" value="Pept_tRNA_hydro_CS"/>
</dbReference>
<dbReference type="InterPro" id="IPR001328">
    <property type="entry name" value="Pept_tRNA_hydro"/>
</dbReference>
<evidence type="ECO:0000256" key="6">
    <source>
        <dbReference type="ARBA" id="ARBA00050038"/>
    </source>
</evidence>
<dbReference type="CDD" id="cd00462">
    <property type="entry name" value="PTH"/>
    <property type="match status" value="1"/>
</dbReference>
<dbReference type="EMBL" id="MGFR01000001">
    <property type="protein sequence ID" value="OGM10090.1"/>
    <property type="molecule type" value="Genomic_DNA"/>
</dbReference>
<dbReference type="Proteomes" id="UP000176778">
    <property type="component" value="Unassembled WGS sequence"/>
</dbReference>
<reference evidence="7 8" key="1">
    <citation type="journal article" date="2016" name="Nat. Commun.">
        <title>Thousands of microbial genomes shed light on interconnected biogeochemical processes in an aquifer system.</title>
        <authorList>
            <person name="Anantharaman K."/>
            <person name="Brown C.T."/>
            <person name="Hug L.A."/>
            <person name="Sharon I."/>
            <person name="Castelle C.J."/>
            <person name="Probst A.J."/>
            <person name="Thomas B.C."/>
            <person name="Singh A."/>
            <person name="Wilkins M.J."/>
            <person name="Karaoz U."/>
            <person name="Brodie E.L."/>
            <person name="Williams K.H."/>
            <person name="Hubbard S.S."/>
            <person name="Banfield J.F."/>
        </authorList>
    </citation>
    <scope>NUCLEOTIDE SEQUENCE [LARGE SCALE GENOMIC DNA]</scope>
</reference>
<evidence type="ECO:0000313" key="7">
    <source>
        <dbReference type="EMBL" id="OGM10090.1"/>
    </source>
</evidence>
<protein>
    <recommendedName>
        <fullName evidence="6">Peptidyl-tRNA hydrolase</fullName>
        <ecNumber evidence="1">3.1.1.29</ecNumber>
    </recommendedName>
</protein>
<keyword evidence="3" id="KW-0378">Hydrolase</keyword>
<dbReference type="Pfam" id="PF01195">
    <property type="entry name" value="Pept_tRNA_hydro"/>
    <property type="match status" value="1"/>
</dbReference>
<evidence type="ECO:0000256" key="1">
    <source>
        <dbReference type="ARBA" id="ARBA00013260"/>
    </source>
</evidence>